<evidence type="ECO:0000313" key="1">
    <source>
        <dbReference type="EMBL" id="KIL38501.1"/>
    </source>
</evidence>
<evidence type="ECO:0000313" key="2">
    <source>
        <dbReference type="Proteomes" id="UP000031967"/>
    </source>
</evidence>
<dbReference type="Gene3D" id="3.60.20.10">
    <property type="entry name" value="Glutamine Phosphoribosylpyrophosphate, subunit 1, domain 1"/>
    <property type="match status" value="1"/>
</dbReference>
<dbReference type="EMBL" id="JXAK01000059">
    <property type="protein sequence ID" value="KIL38501.1"/>
    <property type="molecule type" value="Genomic_DNA"/>
</dbReference>
<organism evidence="1 2">
    <name type="scientific">Gordoniibacillus kamchatkensis</name>
    <dbReference type="NCBI Taxonomy" id="1590651"/>
    <lineage>
        <taxon>Bacteria</taxon>
        <taxon>Bacillati</taxon>
        <taxon>Bacillota</taxon>
        <taxon>Bacilli</taxon>
        <taxon>Bacillales</taxon>
        <taxon>Paenibacillaceae</taxon>
        <taxon>Gordoniibacillus</taxon>
    </lineage>
</organism>
<reference evidence="1 2" key="1">
    <citation type="submission" date="2014-12" db="EMBL/GenBank/DDBJ databases">
        <title>Draft genome sequence of Paenibacillus kamchatkensis strain B-2647.</title>
        <authorList>
            <person name="Karlyshev A.V."/>
            <person name="Kudryashova E.B."/>
        </authorList>
    </citation>
    <scope>NUCLEOTIDE SEQUENCE [LARGE SCALE GENOMIC DNA]</scope>
    <source>
        <strain evidence="1 2">VKM B-2647</strain>
    </source>
</reference>
<accession>A0ABR5ABS0</accession>
<name>A0ABR5ABS0_9BACL</name>
<protein>
    <submittedName>
        <fullName evidence="1">Uncharacterized protein</fullName>
    </submittedName>
</protein>
<gene>
    <name evidence="1" type="ORF">SD70_26050</name>
</gene>
<comment type="caution">
    <text evidence="1">The sequence shown here is derived from an EMBL/GenBank/DDBJ whole genome shotgun (WGS) entry which is preliminary data.</text>
</comment>
<dbReference type="InterPro" id="IPR029055">
    <property type="entry name" value="Ntn_hydrolases_N"/>
</dbReference>
<proteinExistence type="predicted"/>
<sequence length="215" mass="24448">MGLCLSYIDHKNGDILVCADTRISYLHGEEVYCVAGNFSKLRRFGDKVIHIHGLVNVAEAIFNQIKDDSSFEQISEKAREVVRNFKDNLPNVEFTTEICVFSIIDGVATIHKMNDENDFKAIKFINDLQNIFAIGLKNNEALRYVENLYNSDDSNNKAIDDAFYETMVHFSKQYGEYVGGYMQGYIITKDGIQSANVSIPEDKELKQIKTILFSC</sequence>
<dbReference type="Proteomes" id="UP000031967">
    <property type="component" value="Unassembled WGS sequence"/>
</dbReference>
<keyword evidence="2" id="KW-1185">Reference proteome</keyword>